<name>A0ABS9BJ60_9BACT</name>
<evidence type="ECO:0000256" key="1">
    <source>
        <dbReference type="ARBA" id="ARBA00004834"/>
    </source>
</evidence>
<evidence type="ECO:0000256" key="2">
    <source>
        <dbReference type="ARBA" id="ARBA00009865"/>
    </source>
</evidence>
<dbReference type="Proteomes" id="UP001200145">
    <property type="component" value="Unassembled WGS sequence"/>
</dbReference>
<gene>
    <name evidence="6" type="ORF">L0U88_13595</name>
</gene>
<dbReference type="CDD" id="cd08983">
    <property type="entry name" value="GH43_Bt3655-like"/>
    <property type="match status" value="1"/>
</dbReference>
<evidence type="ECO:0000313" key="7">
    <source>
        <dbReference type="Proteomes" id="UP001200145"/>
    </source>
</evidence>
<evidence type="ECO:0000256" key="4">
    <source>
        <dbReference type="ARBA" id="ARBA00023295"/>
    </source>
</evidence>
<comment type="similarity">
    <text evidence="2 5">Belongs to the glycosyl hydrolase 43 family.</text>
</comment>
<accession>A0ABS9BJ60</accession>
<dbReference type="InterPro" id="IPR023296">
    <property type="entry name" value="Glyco_hydro_beta-prop_sf"/>
</dbReference>
<dbReference type="SUPFAM" id="SSF75005">
    <property type="entry name" value="Arabinanase/levansucrase/invertase"/>
    <property type="match status" value="1"/>
</dbReference>
<sequence>MDIKFQKYKLLLAVIFGLLPVFSSAQAIKIDSVLIFSYFKGNGEDGLHLAYSYDGLQWASLKGDSSFLTPTVANDKLMRDPCITRGGDGRFHMVWTVSWNDQGIGYAHSKDLVNWSEQVFIPVMKQEPATLNTWAPEVFYDANTKQYIIFWSSTIPGRFPKTEGNGDDKYNHRIYYTLTRDFKSFTPTALLYDQGFNVIDASIYKTGNTYTLLLKDETLKPSPEKNIRIATSKQLTGPYSKPSEPISGKTWAEGPTMIYHKGYWWMYYDQYTAKQYACLRSKDLRQWEDMSPQLRFPAGARHGTVIKISAAEFKHLKQP</sequence>
<dbReference type="Gene3D" id="2.115.10.20">
    <property type="entry name" value="Glycosyl hydrolase domain, family 43"/>
    <property type="match status" value="1"/>
</dbReference>
<evidence type="ECO:0000256" key="3">
    <source>
        <dbReference type="ARBA" id="ARBA00022801"/>
    </source>
</evidence>
<dbReference type="Pfam" id="PF04616">
    <property type="entry name" value="Glyco_hydro_43"/>
    <property type="match status" value="1"/>
</dbReference>
<dbReference type="GO" id="GO:0016787">
    <property type="term" value="F:hydrolase activity"/>
    <property type="evidence" value="ECO:0007669"/>
    <property type="project" value="UniProtKB-KW"/>
</dbReference>
<organism evidence="6 7">
    <name type="scientific">Flavihumibacter fluminis</name>
    <dbReference type="NCBI Taxonomy" id="2909236"/>
    <lineage>
        <taxon>Bacteria</taxon>
        <taxon>Pseudomonadati</taxon>
        <taxon>Bacteroidota</taxon>
        <taxon>Chitinophagia</taxon>
        <taxon>Chitinophagales</taxon>
        <taxon>Chitinophagaceae</taxon>
        <taxon>Flavihumibacter</taxon>
    </lineage>
</organism>
<evidence type="ECO:0000256" key="5">
    <source>
        <dbReference type="RuleBase" id="RU361187"/>
    </source>
</evidence>
<comment type="caution">
    <text evidence="6">The sequence shown here is derived from an EMBL/GenBank/DDBJ whole genome shotgun (WGS) entry which is preliminary data.</text>
</comment>
<dbReference type="RefSeq" id="WP_234866615.1">
    <property type="nucleotide sequence ID" value="NZ_JAKEVY010000003.1"/>
</dbReference>
<keyword evidence="3 5" id="KW-0378">Hydrolase</keyword>
<protein>
    <submittedName>
        <fullName evidence="6">Glycoside hydrolase family 43 protein</fullName>
    </submittedName>
</protein>
<dbReference type="InterPro" id="IPR006710">
    <property type="entry name" value="Glyco_hydro_43"/>
</dbReference>
<keyword evidence="4 5" id="KW-0326">Glycosidase</keyword>
<dbReference type="PANTHER" id="PTHR43301:SF3">
    <property type="entry name" value="ARABINAN ENDO-1,5-ALPHA-L-ARABINOSIDASE A-RELATED"/>
    <property type="match status" value="1"/>
</dbReference>
<keyword evidence="7" id="KW-1185">Reference proteome</keyword>
<dbReference type="PANTHER" id="PTHR43301">
    <property type="entry name" value="ARABINAN ENDO-1,5-ALPHA-L-ARABINOSIDASE"/>
    <property type="match status" value="1"/>
</dbReference>
<dbReference type="InterPro" id="IPR050727">
    <property type="entry name" value="GH43_arabinanases"/>
</dbReference>
<comment type="pathway">
    <text evidence="1">Glycan metabolism; L-arabinan degradation.</text>
</comment>
<reference evidence="6 7" key="1">
    <citation type="submission" date="2022-01" db="EMBL/GenBank/DDBJ databases">
        <title>Flavihumibacter sp. nov., isolated from sediment of a river.</title>
        <authorList>
            <person name="Liu H."/>
        </authorList>
    </citation>
    <scope>NUCLEOTIDE SEQUENCE [LARGE SCALE GENOMIC DNA]</scope>
    <source>
        <strain evidence="6 7">RY-1</strain>
    </source>
</reference>
<evidence type="ECO:0000313" key="6">
    <source>
        <dbReference type="EMBL" id="MCF1715666.1"/>
    </source>
</evidence>
<proteinExistence type="inferred from homology"/>
<dbReference type="EMBL" id="JAKEVY010000003">
    <property type="protein sequence ID" value="MCF1715666.1"/>
    <property type="molecule type" value="Genomic_DNA"/>
</dbReference>